<evidence type="ECO:0000313" key="5">
    <source>
        <dbReference type="Proteomes" id="UP001163104"/>
    </source>
</evidence>
<dbReference type="InterPro" id="IPR000182">
    <property type="entry name" value="GNAT_dom"/>
</dbReference>
<dbReference type="EMBL" id="CP107027">
    <property type="protein sequence ID" value="UYG97449.1"/>
    <property type="molecule type" value="Genomic_DNA"/>
</dbReference>
<feature type="domain" description="N-acetyltransferase" evidence="3">
    <location>
        <begin position="151"/>
        <end position="297"/>
    </location>
</feature>
<evidence type="ECO:0000313" key="4">
    <source>
        <dbReference type="EMBL" id="UYG97449.1"/>
    </source>
</evidence>
<keyword evidence="2" id="KW-0012">Acyltransferase</keyword>
<dbReference type="Proteomes" id="UP001163104">
    <property type="component" value="Chromosome"/>
</dbReference>
<dbReference type="PANTHER" id="PTHR42919">
    <property type="entry name" value="N-ALPHA-ACETYLTRANSFERASE"/>
    <property type="match status" value="1"/>
</dbReference>
<dbReference type="PANTHER" id="PTHR42919:SF8">
    <property type="entry name" value="N-ALPHA-ACETYLTRANSFERASE 50"/>
    <property type="match status" value="1"/>
</dbReference>
<evidence type="ECO:0000256" key="2">
    <source>
        <dbReference type="ARBA" id="ARBA00023315"/>
    </source>
</evidence>
<reference evidence="4" key="1">
    <citation type="submission" date="2022-10" db="EMBL/GenBank/DDBJ databases">
        <title>Mechanism of multi-heavy metal repair in Cytobacillus Firmus M7.</title>
        <authorList>
            <person name="Li X."/>
            <person name="Yu C."/>
        </authorList>
    </citation>
    <scope>NUCLEOTIDE SEQUENCE</scope>
    <source>
        <strain evidence="4">M7</strain>
    </source>
</reference>
<sequence>MKIERLSNGRVEDFLNYCRLHKGAVDSSFLYEDDLKQFQNTEENPAYLAIDENGKVKAAASLIMDEYAKRGRKSRFRIFHSEIEDIDVYKGLMDQLLKYKEGYDKYFIFIPLDNKKLQSNLSQLQFSAERYSFILLRDHSPVASVNLPENYKIKNYESGKDEEIWCMVRNTGFAKLKGSETPMSSDQVKKMMASDDYLDGGAMILYHYERPVGVVKCSDDEYNDIQTMNIGSLALIPEYQGKGLGRMLLRKALQFGLDQSYKQIYLSVNGENEQAKSLYLQEGFKEAEGFVCYSCHF</sequence>
<dbReference type="Pfam" id="PF00583">
    <property type="entry name" value="Acetyltransf_1"/>
    <property type="match status" value="1"/>
</dbReference>
<accession>A0AA46SLM5</accession>
<dbReference type="Gene3D" id="3.40.630.30">
    <property type="match status" value="1"/>
</dbReference>
<name>A0AA46SLM5_CYTFI</name>
<dbReference type="InterPro" id="IPR016181">
    <property type="entry name" value="Acyl_CoA_acyltransferase"/>
</dbReference>
<keyword evidence="1" id="KW-0808">Transferase</keyword>
<dbReference type="SUPFAM" id="SSF55729">
    <property type="entry name" value="Acyl-CoA N-acyltransferases (Nat)"/>
    <property type="match status" value="1"/>
</dbReference>
<dbReference type="AlphaFoldDB" id="A0AA46SLM5"/>
<dbReference type="RefSeq" id="WP_263599947.1">
    <property type="nucleotide sequence ID" value="NZ_CP107027.1"/>
</dbReference>
<dbReference type="CDD" id="cd04301">
    <property type="entry name" value="NAT_SF"/>
    <property type="match status" value="1"/>
</dbReference>
<dbReference type="InterPro" id="IPR051556">
    <property type="entry name" value="N-term/lysine_N-AcTrnsfr"/>
</dbReference>
<proteinExistence type="predicted"/>
<dbReference type="PROSITE" id="PS51186">
    <property type="entry name" value="GNAT"/>
    <property type="match status" value="1"/>
</dbReference>
<evidence type="ECO:0000256" key="1">
    <source>
        <dbReference type="ARBA" id="ARBA00022679"/>
    </source>
</evidence>
<dbReference type="GO" id="GO:0016747">
    <property type="term" value="F:acyltransferase activity, transferring groups other than amino-acyl groups"/>
    <property type="evidence" value="ECO:0007669"/>
    <property type="project" value="InterPro"/>
</dbReference>
<protein>
    <submittedName>
        <fullName evidence="4">GNAT family N-acetyltransferase</fullName>
    </submittedName>
</protein>
<gene>
    <name evidence="4" type="ORF">OD459_10700</name>
</gene>
<organism evidence="4 5">
    <name type="scientific">Cytobacillus firmus</name>
    <name type="common">Bacillus firmus</name>
    <dbReference type="NCBI Taxonomy" id="1399"/>
    <lineage>
        <taxon>Bacteria</taxon>
        <taxon>Bacillati</taxon>
        <taxon>Bacillota</taxon>
        <taxon>Bacilli</taxon>
        <taxon>Bacillales</taxon>
        <taxon>Bacillaceae</taxon>
        <taxon>Cytobacillus</taxon>
    </lineage>
</organism>
<evidence type="ECO:0000259" key="3">
    <source>
        <dbReference type="PROSITE" id="PS51186"/>
    </source>
</evidence>